<evidence type="ECO:0000259" key="3">
    <source>
        <dbReference type="SMART" id="SM00852"/>
    </source>
</evidence>
<dbReference type="GO" id="GO:0006777">
    <property type="term" value="P:Mo-molybdopterin cofactor biosynthetic process"/>
    <property type="evidence" value="ECO:0007669"/>
    <property type="project" value="UniProtKB-KW"/>
</dbReference>
<comment type="caution">
    <text evidence="4">The sequence shown here is derived from an EMBL/GenBank/DDBJ whole genome shotgun (WGS) entry which is preliminary data.</text>
</comment>
<evidence type="ECO:0000313" key="4">
    <source>
        <dbReference type="EMBL" id="PFG74197.1"/>
    </source>
</evidence>
<dbReference type="InterPro" id="IPR051920">
    <property type="entry name" value="MPT_Adenylyltrnsfr/MoaC-Rel"/>
</dbReference>
<reference evidence="4 5" key="1">
    <citation type="submission" date="2017-09" db="EMBL/GenBank/DDBJ databases">
        <title>Sequencing the genomes of two abundant thermophiles in Great Basin hot springs: Thermocrinis jamiesonii and novel Chloroflexi Thermoflexus hugenholtzii.</title>
        <authorList>
            <person name="Hedlund B."/>
        </authorList>
    </citation>
    <scope>NUCLEOTIDE SEQUENCE [LARGE SCALE GENOMIC DNA]</scope>
    <source>
        <strain evidence="4 5">G233</strain>
    </source>
</reference>
<organism evidence="4 5">
    <name type="scientific">Tepidiforma thermophila (strain KCTC 52669 / CGMCC 1.13589 / G233)</name>
    <dbReference type="NCBI Taxonomy" id="2761530"/>
    <lineage>
        <taxon>Bacteria</taxon>
        <taxon>Bacillati</taxon>
        <taxon>Chloroflexota</taxon>
        <taxon>Tepidiformia</taxon>
        <taxon>Tepidiformales</taxon>
        <taxon>Tepidiformaceae</taxon>
        <taxon>Tepidiforma</taxon>
    </lineage>
</organism>
<dbReference type="InterPro" id="IPR036425">
    <property type="entry name" value="MoaB/Mog-like_dom_sf"/>
</dbReference>
<feature type="domain" description="MoaB/Mog" evidence="3">
    <location>
        <begin position="5"/>
        <end position="149"/>
    </location>
</feature>
<dbReference type="NCBIfam" id="TIGR00177">
    <property type="entry name" value="molyb_syn"/>
    <property type="match status" value="1"/>
</dbReference>
<dbReference type="Proteomes" id="UP000223071">
    <property type="component" value="Unassembled WGS sequence"/>
</dbReference>
<dbReference type="InterPro" id="IPR001453">
    <property type="entry name" value="MoaB/Mog_dom"/>
</dbReference>
<dbReference type="UniPathway" id="UPA00344"/>
<dbReference type="PANTHER" id="PTHR43764:SF1">
    <property type="entry name" value="MOLYBDOPTERIN MOLYBDOTRANSFERASE"/>
    <property type="match status" value="1"/>
</dbReference>
<keyword evidence="5" id="KW-1185">Reference proteome</keyword>
<gene>
    <name evidence="4" type="ORF">A9A59_1410</name>
</gene>
<dbReference type="RefSeq" id="WP_098503601.1">
    <property type="nucleotide sequence ID" value="NZ_PDJQ01000001.1"/>
</dbReference>
<dbReference type="SMART" id="SM00852">
    <property type="entry name" value="MoCF_biosynth"/>
    <property type="match status" value="1"/>
</dbReference>
<dbReference type="AlphaFoldDB" id="A0A2A9HDU8"/>
<sequence>MARVAVLTVSDRGAAGEREDAGGPLIAELALAAGHEVVARAIVPDEQEQIAATLRAWADGGAADVIITTGGTGLTPRDVTPEATLAVAEREVPGIAVALVVNGLQHTPFAALTRGVAVTRGRTLIVNLPGNPKAVRQGMDVLLPLLGHAAELLQGPVEHGG</sequence>
<evidence type="ECO:0000256" key="2">
    <source>
        <dbReference type="ARBA" id="ARBA00023150"/>
    </source>
</evidence>
<dbReference type="PROSITE" id="PS01078">
    <property type="entry name" value="MOCF_BIOSYNTHESIS_1"/>
    <property type="match status" value="1"/>
</dbReference>
<dbReference type="CDD" id="cd00886">
    <property type="entry name" value="MogA_MoaB"/>
    <property type="match status" value="1"/>
</dbReference>
<protein>
    <submittedName>
        <fullName evidence="4">Molybdenum cofactor synthesis domain-containing protein</fullName>
    </submittedName>
</protein>
<dbReference type="SUPFAM" id="SSF53218">
    <property type="entry name" value="Molybdenum cofactor biosynthesis proteins"/>
    <property type="match status" value="1"/>
</dbReference>
<accession>A0A2A9HDU8</accession>
<proteinExistence type="predicted"/>
<evidence type="ECO:0000256" key="1">
    <source>
        <dbReference type="ARBA" id="ARBA00005046"/>
    </source>
</evidence>
<name>A0A2A9HDU8_TEPT2</name>
<comment type="pathway">
    <text evidence="1">Cofactor biosynthesis; molybdopterin biosynthesis.</text>
</comment>
<dbReference type="PANTHER" id="PTHR43764">
    <property type="entry name" value="MOLYBDENUM COFACTOR BIOSYNTHESIS"/>
    <property type="match status" value="1"/>
</dbReference>
<evidence type="ECO:0000313" key="5">
    <source>
        <dbReference type="Proteomes" id="UP000223071"/>
    </source>
</evidence>
<dbReference type="InterPro" id="IPR008284">
    <property type="entry name" value="MoCF_biosynth_CS"/>
</dbReference>
<keyword evidence="2" id="KW-0501">Molybdenum cofactor biosynthesis</keyword>
<dbReference type="Gene3D" id="3.40.980.10">
    <property type="entry name" value="MoaB/Mog-like domain"/>
    <property type="match status" value="1"/>
</dbReference>
<dbReference type="Pfam" id="PF00994">
    <property type="entry name" value="MoCF_biosynth"/>
    <property type="match status" value="1"/>
</dbReference>
<dbReference type="EMBL" id="PDJQ01000001">
    <property type="protein sequence ID" value="PFG74197.1"/>
    <property type="molecule type" value="Genomic_DNA"/>
</dbReference>